<sequence length="144" mass="16303">ERLLAQKREVEEIEQKMKIEALQKIHQSEDAVKRMNDPVSDTSELEKLFMFVDENGQTSSGNNTEFQGIPTPAEFMNPENSTMLASSGADYNTEMDVSEYKFSKFAAMYFQGNATHTHIRKALRQPLLPLNSEGVISWLPLQCG</sequence>
<keyword evidence="2" id="KW-1185">Reference proteome</keyword>
<proteinExistence type="predicted"/>
<gene>
    <name evidence="1" type="ORF">CUNI_LOCUS14082</name>
</gene>
<evidence type="ECO:0000313" key="1">
    <source>
        <dbReference type="EMBL" id="CAG5128524.1"/>
    </source>
</evidence>
<dbReference type="OrthoDB" id="10065577at2759"/>
<evidence type="ECO:0000313" key="2">
    <source>
        <dbReference type="Proteomes" id="UP000678393"/>
    </source>
</evidence>
<dbReference type="AlphaFoldDB" id="A0A8S3ZG20"/>
<dbReference type="EMBL" id="CAJHNH020003101">
    <property type="protein sequence ID" value="CAG5128524.1"/>
    <property type="molecule type" value="Genomic_DNA"/>
</dbReference>
<accession>A0A8S3ZG20</accession>
<dbReference type="InterPro" id="IPR038185">
    <property type="entry name" value="MyTH4_dom_sf"/>
</dbReference>
<name>A0A8S3ZG20_9EUPU</name>
<feature type="non-terminal residue" evidence="1">
    <location>
        <position position="144"/>
    </location>
</feature>
<dbReference type="Proteomes" id="UP000678393">
    <property type="component" value="Unassembled WGS sequence"/>
</dbReference>
<comment type="caution">
    <text evidence="1">The sequence shown here is derived from an EMBL/GenBank/DDBJ whole genome shotgun (WGS) entry which is preliminary data.</text>
</comment>
<organism evidence="1 2">
    <name type="scientific">Candidula unifasciata</name>
    <dbReference type="NCBI Taxonomy" id="100452"/>
    <lineage>
        <taxon>Eukaryota</taxon>
        <taxon>Metazoa</taxon>
        <taxon>Spiralia</taxon>
        <taxon>Lophotrochozoa</taxon>
        <taxon>Mollusca</taxon>
        <taxon>Gastropoda</taxon>
        <taxon>Heterobranchia</taxon>
        <taxon>Euthyneura</taxon>
        <taxon>Panpulmonata</taxon>
        <taxon>Eupulmonata</taxon>
        <taxon>Stylommatophora</taxon>
        <taxon>Helicina</taxon>
        <taxon>Helicoidea</taxon>
        <taxon>Geomitridae</taxon>
        <taxon>Candidula</taxon>
    </lineage>
</organism>
<reference evidence="1" key="1">
    <citation type="submission" date="2021-04" db="EMBL/GenBank/DDBJ databases">
        <authorList>
            <consortium name="Molecular Ecology Group"/>
        </authorList>
    </citation>
    <scope>NUCLEOTIDE SEQUENCE</scope>
</reference>
<dbReference type="Gene3D" id="1.25.40.530">
    <property type="entry name" value="MyTH4 domain"/>
    <property type="match status" value="1"/>
</dbReference>
<protein>
    <submittedName>
        <fullName evidence="1">Uncharacterized protein</fullName>
    </submittedName>
</protein>